<keyword evidence="4" id="KW-1185">Reference proteome</keyword>
<evidence type="ECO:0000313" key="3">
    <source>
        <dbReference type="EMBL" id="PYI28130.1"/>
    </source>
</evidence>
<protein>
    <submittedName>
        <fullName evidence="3">Uncharacterized protein</fullName>
    </submittedName>
</protein>
<evidence type="ECO:0000256" key="1">
    <source>
        <dbReference type="SAM" id="MobiDB-lite"/>
    </source>
</evidence>
<dbReference type="EMBL" id="KZ825555">
    <property type="protein sequence ID" value="PYI28130.1"/>
    <property type="molecule type" value="Genomic_DNA"/>
</dbReference>
<evidence type="ECO:0000313" key="4">
    <source>
        <dbReference type="Proteomes" id="UP000248817"/>
    </source>
</evidence>
<evidence type="ECO:0000256" key="2">
    <source>
        <dbReference type="SAM" id="Phobius"/>
    </source>
</evidence>
<keyword evidence="2" id="KW-1133">Transmembrane helix</keyword>
<dbReference type="AlphaFoldDB" id="A0A2V5II02"/>
<feature type="compositionally biased region" description="Gly residues" evidence="1">
    <location>
        <begin position="43"/>
        <end position="54"/>
    </location>
</feature>
<keyword evidence="2" id="KW-0472">Membrane</keyword>
<dbReference type="Proteomes" id="UP000248817">
    <property type="component" value="Unassembled WGS sequence"/>
</dbReference>
<feature type="compositionally biased region" description="Low complexity" evidence="1">
    <location>
        <begin position="16"/>
        <end position="26"/>
    </location>
</feature>
<feature type="region of interest" description="Disordered" evidence="1">
    <location>
        <begin position="1"/>
        <end position="133"/>
    </location>
</feature>
<name>A0A2V5II02_9EURO</name>
<accession>A0A2V5II02</accession>
<sequence length="320" mass="34133">MEYLPGESQSKKHSSSSRPSGSPSRRNAINPPAPVPAPFPGTGSSGGGGGGGGFSRARGGDDGPGGISYIQVFPDLTPVPTNPFTTFNPHQAQPPPPPRQQQQQQEDSSFDPPPELLRLPAGPAPPAPSFDEYDSEFPYTDPVVVPDSITQHLTTTSFSALTAHLNTSYLTPALAHVRAAYLDPYLVRPAASYLASSGGAMPDLLSVALLLVILFLSLKVLDYARRVVMFWVGLAWWLLWWASVIGVGVWLYTSGVERAARDVGWLVGLARGFLGRVFEDMERAGRQQQQQRQAGVFGANNAGFGAGGGARGHQVPLGRY</sequence>
<gene>
    <name evidence="3" type="ORF">BP00DRAFT_428743</name>
</gene>
<feature type="compositionally biased region" description="Low complexity" evidence="1">
    <location>
        <begin position="78"/>
        <end position="91"/>
    </location>
</feature>
<keyword evidence="2" id="KW-0812">Transmembrane</keyword>
<proteinExistence type="predicted"/>
<feature type="transmembrane region" description="Helical" evidence="2">
    <location>
        <begin position="228"/>
        <end position="252"/>
    </location>
</feature>
<feature type="transmembrane region" description="Helical" evidence="2">
    <location>
        <begin position="204"/>
        <end position="221"/>
    </location>
</feature>
<dbReference type="Pfam" id="PF12716">
    <property type="entry name" value="Apq12"/>
    <property type="match status" value="1"/>
</dbReference>
<dbReference type="InterPro" id="IPR024316">
    <property type="entry name" value="APQ12"/>
</dbReference>
<organism evidence="3 4">
    <name type="scientific">Aspergillus indologenus CBS 114.80</name>
    <dbReference type="NCBI Taxonomy" id="1450541"/>
    <lineage>
        <taxon>Eukaryota</taxon>
        <taxon>Fungi</taxon>
        <taxon>Dikarya</taxon>
        <taxon>Ascomycota</taxon>
        <taxon>Pezizomycotina</taxon>
        <taxon>Eurotiomycetes</taxon>
        <taxon>Eurotiomycetidae</taxon>
        <taxon>Eurotiales</taxon>
        <taxon>Aspergillaceae</taxon>
        <taxon>Aspergillus</taxon>
        <taxon>Aspergillus subgen. Circumdati</taxon>
    </lineage>
</organism>
<reference evidence="3 4" key="1">
    <citation type="submission" date="2018-02" db="EMBL/GenBank/DDBJ databases">
        <title>The genomes of Aspergillus section Nigri reveals drivers in fungal speciation.</title>
        <authorList>
            <consortium name="DOE Joint Genome Institute"/>
            <person name="Vesth T.C."/>
            <person name="Nybo J."/>
            <person name="Theobald S."/>
            <person name="Brandl J."/>
            <person name="Frisvad J.C."/>
            <person name="Nielsen K.F."/>
            <person name="Lyhne E.K."/>
            <person name="Kogle M.E."/>
            <person name="Kuo A."/>
            <person name="Riley R."/>
            <person name="Clum A."/>
            <person name="Nolan M."/>
            <person name="Lipzen A."/>
            <person name="Salamov A."/>
            <person name="Henrissat B."/>
            <person name="Wiebenga A."/>
            <person name="De vries R.P."/>
            <person name="Grigoriev I.V."/>
            <person name="Mortensen U.H."/>
            <person name="Andersen M.R."/>
            <person name="Baker S.E."/>
        </authorList>
    </citation>
    <scope>NUCLEOTIDE SEQUENCE [LARGE SCALE GENOMIC DNA]</scope>
    <source>
        <strain evidence="3 4">CBS 114.80</strain>
    </source>
</reference>